<name>A0A2S0NKP4_9MOLU</name>
<sequence>MKLVYEDLLKSLIEEEILMVKYDCTFDKNIKVKEFITLWDKTHNIKKLDTELGKQIAEFAKMQKMNKGLKASETNNELYITLLLKLNSFTSIALDFMENEMHFVDSVYGIEDSKVSEYAMMSIGVCLQLREIYLMFMDFLDELKVPKFMQEALNDMNNYFEKAMDYYKDFDKLIKLTMKIRKYINETISKWEEHPVELSIKEEPKVDKFINWLIGFDTNSYTLLLMLEKIHFLKDQDDGIVIKPQVYKLLHEREKKLENLRNVKDKPKN</sequence>
<dbReference type="RefSeq" id="WP_303662151.1">
    <property type="nucleotide sequence ID" value="NZ_CP027019.1"/>
</dbReference>
<evidence type="ECO:0000313" key="1">
    <source>
        <dbReference type="EMBL" id="AVP49577.1"/>
    </source>
</evidence>
<gene>
    <name evidence="1" type="ORF">C5T88_03305</name>
</gene>
<accession>A0A2S0NKP4</accession>
<dbReference type="Proteomes" id="UP000239250">
    <property type="component" value="Chromosome"/>
</dbReference>
<evidence type="ECO:0000313" key="2">
    <source>
        <dbReference type="Proteomes" id="UP000239250"/>
    </source>
</evidence>
<organism evidence="1 2">
    <name type="scientific">Williamsoniiplasma luminosum</name>
    <dbReference type="NCBI Taxonomy" id="214888"/>
    <lineage>
        <taxon>Bacteria</taxon>
        <taxon>Bacillati</taxon>
        <taxon>Mycoplasmatota</taxon>
        <taxon>Mollicutes</taxon>
        <taxon>Entomoplasmatales</taxon>
        <taxon>Williamsoniiplasma</taxon>
    </lineage>
</organism>
<dbReference type="EMBL" id="CP027019">
    <property type="protein sequence ID" value="AVP49577.1"/>
    <property type="molecule type" value="Genomic_DNA"/>
</dbReference>
<reference evidence="2" key="1">
    <citation type="submission" date="2018-02" db="EMBL/GenBank/DDBJ databases">
        <title>Firefly genomes illuminate parallel origins of bioluminescence in beetles.</title>
        <authorList>
            <person name="Fallon T.R."/>
            <person name="Lower S.E.S."/>
            <person name="Behringer M."/>
            <person name="Weng J.-K."/>
        </authorList>
    </citation>
    <scope>NUCLEOTIDE SEQUENCE [LARGE SCALE GENOMIC DNA]</scope>
</reference>
<protein>
    <submittedName>
        <fullName evidence="1">Uncharacterized protein</fullName>
    </submittedName>
</protein>
<proteinExistence type="predicted"/>
<dbReference type="AlphaFoldDB" id="A0A2S0NKP4"/>